<dbReference type="RefSeq" id="WP_133767939.1">
    <property type="nucleotide sequence ID" value="NZ_SNZR01000011.1"/>
</dbReference>
<dbReference type="SUPFAM" id="SSF53822">
    <property type="entry name" value="Periplasmic binding protein-like I"/>
    <property type="match status" value="1"/>
</dbReference>
<dbReference type="CDD" id="cd06327">
    <property type="entry name" value="PBP1_SBP-like"/>
    <property type="match status" value="1"/>
</dbReference>
<dbReference type="InterPro" id="IPR028081">
    <property type="entry name" value="Leu-bd"/>
</dbReference>
<comment type="caution">
    <text evidence="6">The sequence shown here is derived from an EMBL/GenBank/DDBJ whole genome shotgun (WGS) entry which is preliminary data.</text>
</comment>
<dbReference type="Gene3D" id="3.40.50.2300">
    <property type="match status" value="2"/>
</dbReference>
<evidence type="ECO:0000256" key="1">
    <source>
        <dbReference type="ARBA" id="ARBA00010062"/>
    </source>
</evidence>
<keyword evidence="3" id="KW-0029">Amino-acid transport</keyword>
<protein>
    <submittedName>
        <fullName evidence="6">Amino acid/amide ABC transporter substrate-binding protein (HAAT family)</fullName>
    </submittedName>
</protein>
<sequence>MGRWIRIVSAFAMTSVFGVANAQISDRVVKLGILTDMSSLYADGSGPGSVAAAELAIEDAGGKVAGAPIEIVFADHQNKPDIGSNIARRWYDTEKVDAIVDVPTSSIALAVQTITREKNRVFLISGSGSSDLTGSACSPNGLQWTYDTYALSQVTARALVARGDDTWFFITADYAFGHALERDAAAVVKANGGKVLGAVRAPLNTSDFSSFLLQAQASGAKVIALASAGGDTQTTIKQGAEFGITPKQKFAALLFNVRDAHSLGQKAVAGLAVAEGWYWDQDDASRAFSKRFQAKTGRMPTMVQAGVYSAVAHYLKAIAATGGDQAAPVLAKMRETPVNDMFAQGGRVRPDGRMVYDWALLEAKQPSDSTGEWDIYRKVATIPGDQAFRPMSEGGCPYLKN</sequence>
<feature type="domain" description="Leucine-binding protein" evidence="5">
    <location>
        <begin position="29"/>
        <end position="364"/>
    </location>
</feature>
<dbReference type="PANTHER" id="PTHR30483">
    <property type="entry name" value="LEUCINE-SPECIFIC-BINDING PROTEIN"/>
    <property type="match status" value="1"/>
</dbReference>
<dbReference type="PANTHER" id="PTHR30483:SF6">
    <property type="entry name" value="PERIPLASMIC BINDING PROTEIN OF ABC TRANSPORTER FOR NATURAL AMINO ACIDS"/>
    <property type="match status" value="1"/>
</dbReference>
<comment type="similarity">
    <text evidence="1">Belongs to the leucine-binding protein family.</text>
</comment>
<gene>
    <name evidence="6" type="ORF">EV668_0129</name>
</gene>
<keyword evidence="7" id="KW-1185">Reference proteome</keyword>
<organism evidence="6 7">
    <name type="scientific">Enterovirga rhinocerotis</name>
    <dbReference type="NCBI Taxonomy" id="1339210"/>
    <lineage>
        <taxon>Bacteria</taxon>
        <taxon>Pseudomonadati</taxon>
        <taxon>Pseudomonadota</taxon>
        <taxon>Alphaproteobacteria</taxon>
        <taxon>Hyphomicrobiales</taxon>
        <taxon>Methylobacteriaceae</taxon>
        <taxon>Enterovirga</taxon>
    </lineage>
</organism>
<accession>A0A4R7C840</accession>
<dbReference type="OrthoDB" id="5794591at2"/>
<feature type="signal peptide" evidence="4">
    <location>
        <begin position="1"/>
        <end position="22"/>
    </location>
</feature>
<proteinExistence type="inferred from homology"/>
<keyword evidence="3" id="KW-0813">Transport</keyword>
<reference evidence="6 7" key="1">
    <citation type="submission" date="2019-03" db="EMBL/GenBank/DDBJ databases">
        <title>Genomic Encyclopedia of Type Strains, Phase IV (KMG-IV): sequencing the most valuable type-strain genomes for metagenomic binning, comparative biology and taxonomic classification.</title>
        <authorList>
            <person name="Goeker M."/>
        </authorList>
    </citation>
    <scope>NUCLEOTIDE SEQUENCE [LARGE SCALE GENOMIC DNA]</scope>
    <source>
        <strain evidence="6 7">DSM 25903</strain>
    </source>
</reference>
<keyword evidence="2 4" id="KW-0732">Signal</keyword>
<evidence type="ECO:0000313" key="6">
    <source>
        <dbReference type="EMBL" id="TDR92887.1"/>
    </source>
</evidence>
<name>A0A4R7C840_9HYPH</name>
<dbReference type="GO" id="GO:0006865">
    <property type="term" value="P:amino acid transport"/>
    <property type="evidence" value="ECO:0007669"/>
    <property type="project" value="UniProtKB-KW"/>
</dbReference>
<dbReference type="EMBL" id="SNZR01000011">
    <property type="protein sequence ID" value="TDR92887.1"/>
    <property type="molecule type" value="Genomic_DNA"/>
</dbReference>
<dbReference type="Pfam" id="PF13458">
    <property type="entry name" value="Peripla_BP_6"/>
    <property type="match status" value="1"/>
</dbReference>
<feature type="chain" id="PRO_5020841276" evidence="4">
    <location>
        <begin position="23"/>
        <end position="401"/>
    </location>
</feature>
<dbReference type="InterPro" id="IPR028082">
    <property type="entry name" value="Peripla_BP_I"/>
</dbReference>
<evidence type="ECO:0000256" key="4">
    <source>
        <dbReference type="SAM" id="SignalP"/>
    </source>
</evidence>
<dbReference type="InterPro" id="IPR051010">
    <property type="entry name" value="BCAA_transport"/>
</dbReference>
<evidence type="ECO:0000256" key="2">
    <source>
        <dbReference type="ARBA" id="ARBA00022729"/>
    </source>
</evidence>
<evidence type="ECO:0000259" key="5">
    <source>
        <dbReference type="Pfam" id="PF13458"/>
    </source>
</evidence>
<dbReference type="Proteomes" id="UP000295122">
    <property type="component" value="Unassembled WGS sequence"/>
</dbReference>
<dbReference type="AlphaFoldDB" id="A0A4R7C840"/>
<evidence type="ECO:0000313" key="7">
    <source>
        <dbReference type="Proteomes" id="UP000295122"/>
    </source>
</evidence>
<evidence type="ECO:0000256" key="3">
    <source>
        <dbReference type="ARBA" id="ARBA00022970"/>
    </source>
</evidence>